<evidence type="ECO:0000256" key="7">
    <source>
        <dbReference type="ARBA" id="ARBA00023170"/>
    </source>
</evidence>
<dbReference type="Pfam" id="PF00001">
    <property type="entry name" value="7tm_1"/>
    <property type="match status" value="1"/>
</dbReference>
<feature type="transmembrane region" description="Helical" evidence="9">
    <location>
        <begin position="92"/>
        <end position="111"/>
    </location>
</feature>
<evidence type="ECO:0000256" key="4">
    <source>
        <dbReference type="ARBA" id="ARBA00022989"/>
    </source>
</evidence>
<dbReference type="PANTHER" id="PTHR24235:SF29">
    <property type="entry name" value="GH23382P"/>
    <property type="match status" value="1"/>
</dbReference>
<comment type="subcellular location">
    <subcellularLocation>
        <location evidence="1">Membrane</location>
        <topology evidence="1">Multi-pass membrane protein</topology>
    </subcellularLocation>
</comment>
<feature type="transmembrane region" description="Helical" evidence="9">
    <location>
        <begin position="53"/>
        <end position="80"/>
    </location>
</feature>
<keyword evidence="12" id="KW-1185">Reference proteome</keyword>
<keyword evidence="5" id="KW-0297">G-protein coupled receptor</keyword>
<dbReference type="GO" id="GO:0043005">
    <property type="term" value="C:neuron projection"/>
    <property type="evidence" value="ECO:0007669"/>
    <property type="project" value="TreeGrafter"/>
</dbReference>
<reference evidence="12" key="1">
    <citation type="submission" date="2013-02" db="EMBL/GenBank/DDBJ databases">
        <authorList>
            <person name="Hughes D."/>
        </authorList>
    </citation>
    <scope>NUCLEOTIDE SEQUENCE</scope>
    <source>
        <strain>Durham</strain>
        <strain evidence="12">NC isolate 2 -- Noor lab</strain>
    </source>
</reference>
<dbReference type="EMBL" id="CAQQ02374424">
    <property type="status" value="NOT_ANNOTATED_CDS"/>
    <property type="molecule type" value="Genomic_DNA"/>
</dbReference>
<evidence type="ECO:0000256" key="2">
    <source>
        <dbReference type="ARBA" id="ARBA00010663"/>
    </source>
</evidence>
<dbReference type="PANTHER" id="PTHR24235">
    <property type="entry name" value="NEUROPEPTIDE Y RECEPTOR"/>
    <property type="match status" value="1"/>
</dbReference>
<evidence type="ECO:0000256" key="5">
    <source>
        <dbReference type="ARBA" id="ARBA00023040"/>
    </source>
</evidence>
<dbReference type="Proteomes" id="UP000015102">
    <property type="component" value="Unassembled WGS sequence"/>
</dbReference>
<dbReference type="InterPro" id="IPR000276">
    <property type="entry name" value="GPCR_Rhodpsn"/>
</dbReference>
<keyword evidence="3 9" id="KW-0812">Transmembrane</keyword>
<sequence length="190" mass="21740">MKDLLELTSIQYTDKVFTTLRTPLTSHIAQNYSSGSSRDESNKYDPILDVGTIQIFFCVLYATVFVLGVFGNALVCYVVLRNRAMQTVTNIFITNLALSDILLCLLAVPFTPMYTFIGRWAFGKTLCHFMPYRRYFVIIYPFKPRMKLSTCITIIIAIWLVALLATLPYGLYMKILTLPMEEATTKVRNE</sequence>
<dbReference type="HOGENOM" id="CLU_1429530_0_0_1"/>
<dbReference type="Gene3D" id="1.20.1070.10">
    <property type="entry name" value="Rhodopsin 7-helix transmembrane proteins"/>
    <property type="match status" value="1"/>
</dbReference>
<dbReference type="GO" id="GO:0042923">
    <property type="term" value="F:neuropeptide binding"/>
    <property type="evidence" value="ECO:0007669"/>
    <property type="project" value="TreeGrafter"/>
</dbReference>
<dbReference type="InterPro" id="IPR017452">
    <property type="entry name" value="GPCR_Rhodpsn_7TM"/>
</dbReference>
<feature type="transmembrane region" description="Helical" evidence="9">
    <location>
        <begin position="148"/>
        <end position="171"/>
    </location>
</feature>
<dbReference type="OMA" id="HIAQNYS"/>
<reference evidence="11" key="2">
    <citation type="submission" date="2015-06" db="UniProtKB">
        <authorList>
            <consortium name="EnsemblMetazoa"/>
        </authorList>
    </citation>
    <scope>IDENTIFICATION</scope>
</reference>
<dbReference type="SUPFAM" id="SSF81321">
    <property type="entry name" value="Family A G protein-coupled receptor-like"/>
    <property type="match status" value="1"/>
</dbReference>
<proteinExistence type="inferred from homology"/>
<organism evidence="11 12">
    <name type="scientific">Megaselia scalaris</name>
    <name type="common">Humpbacked fly</name>
    <name type="synonym">Phora scalaris</name>
    <dbReference type="NCBI Taxonomy" id="36166"/>
    <lineage>
        <taxon>Eukaryota</taxon>
        <taxon>Metazoa</taxon>
        <taxon>Ecdysozoa</taxon>
        <taxon>Arthropoda</taxon>
        <taxon>Hexapoda</taxon>
        <taxon>Insecta</taxon>
        <taxon>Pterygota</taxon>
        <taxon>Neoptera</taxon>
        <taxon>Endopterygota</taxon>
        <taxon>Diptera</taxon>
        <taxon>Brachycera</taxon>
        <taxon>Muscomorpha</taxon>
        <taxon>Platypezoidea</taxon>
        <taxon>Phoridae</taxon>
        <taxon>Megaseliini</taxon>
        <taxon>Megaselia</taxon>
    </lineage>
</organism>
<comment type="similarity">
    <text evidence="2">Belongs to the G-protein coupled receptor 1 family.</text>
</comment>
<evidence type="ECO:0000256" key="6">
    <source>
        <dbReference type="ARBA" id="ARBA00023136"/>
    </source>
</evidence>
<dbReference type="STRING" id="36166.T1GZF1"/>
<evidence type="ECO:0000313" key="12">
    <source>
        <dbReference type="Proteomes" id="UP000015102"/>
    </source>
</evidence>
<dbReference type="GO" id="GO:0005886">
    <property type="term" value="C:plasma membrane"/>
    <property type="evidence" value="ECO:0007669"/>
    <property type="project" value="TreeGrafter"/>
</dbReference>
<evidence type="ECO:0000256" key="1">
    <source>
        <dbReference type="ARBA" id="ARBA00004141"/>
    </source>
</evidence>
<keyword evidence="7" id="KW-0675">Receptor</keyword>
<evidence type="ECO:0000313" key="11">
    <source>
        <dbReference type="EnsemblMetazoa" id="MESCA009250-PA"/>
    </source>
</evidence>
<feature type="domain" description="G-protein coupled receptors family 1 profile" evidence="10">
    <location>
        <begin position="71"/>
        <end position="130"/>
    </location>
</feature>
<evidence type="ECO:0000256" key="9">
    <source>
        <dbReference type="SAM" id="Phobius"/>
    </source>
</evidence>
<dbReference type="PRINTS" id="PR00237">
    <property type="entry name" value="GPCRRHODOPSN"/>
</dbReference>
<keyword evidence="8" id="KW-0807">Transducer</keyword>
<dbReference type="AlphaFoldDB" id="T1GZF1"/>
<accession>T1GZF1</accession>
<name>T1GZF1_MEGSC</name>
<keyword evidence="4 9" id="KW-1133">Transmembrane helix</keyword>
<keyword evidence="6 9" id="KW-0472">Membrane</keyword>
<evidence type="ECO:0000256" key="8">
    <source>
        <dbReference type="ARBA" id="ARBA00023224"/>
    </source>
</evidence>
<dbReference type="PROSITE" id="PS50262">
    <property type="entry name" value="G_PROTEIN_RECEP_F1_2"/>
    <property type="match status" value="1"/>
</dbReference>
<dbReference type="EnsemblMetazoa" id="MESCA009250-RA">
    <property type="protein sequence ID" value="MESCA009250-PA"/>
    <property type="gene ID" value="MESCA009250"/>
</dbReference>
<protein>
    <recommendedName>
        <fullName evidence="10">G-protein coupled receptors family 1 profile domain-containing protein</fullName>
    </recommendedName>
</protein>
<evidence type="ECO:0000259" key="10">
    <source>
        <dbReference type="PROSITE" id="PS50262"/>
    </source>
</evidence>
<evidence type="ECO:0000256" key="3">
    <source>
        <dbReference type="ARBA" id="ARBA00022692"/>
    </source>
</evidence>
<dbReference type="GO" id="GO:0008188">
    <property type="term" value="F:neuropeptide receptor activity"/>
    <property type="evidence" value="ECO:0007669"/>
    <property type="project" value="TreeGrafter"/>
</dbReference>